<dbReference type="AlphaFoldDB" id="A0A2W4XK30"/>
<dbReference type="Proteomes" id="UP000249467">
    <property type="component" value="Unassembled WGS sequence"/>
</dbReference>
<reference evidence="1 2" key="1">
    <citation type="submission" date="2018-04" db="EMBL/GenBank/DDBJ databases">
        <authorList>
            <person name="Go L.Y."/>
            <person name="Mitchell J.A."/>
        </authorList>
    </citation>
    <scope>NUCLEOTIDE SEQUENCE [LARGE SCALE GENOMIC DNA]</scope>
    <source>
        <strain evidence="1">ULC066bin1</strain>
    </source>
</reference>
<evidence type="ECO:0000313" key="1">
    <source>
        <dbReference type="EMBL" id="PZO36071.1"/>
    </source>
</evidence>
<sequence length="69" mass="7825">MTVTTKQQIIQEVEAMSESELTKVLKLLQSFCLTKHKPQVADIKYPLRGLPVEYIDPLEPVAIGDWELA</sequence>
<evidence type="ECO:0000313" key="2">
    <source>
        <dbReference type="Proteomes" id="UP000249467"/>
    </source>
</evidence>
<proteinExistence type="predicted"/>
<name>A0A2W4XK30_9CYAN</name>
<accession>A0A2W4XK30</accession>
<evidence type="ECO:0008006" key="3">
    <source>
        <dbReference type="Google" id="ProtNLM"/>
    </source>
</evidence>
<gene>
    <name evidence="1" type="ORF">DCF19_22450</name>
</gene>
<reference evidence="1 2" key="2">
    <citation type="submission" date="2018-06" db="EMBL/GenBank/DDBJ databases">
        <title>Metagenomic assembly of (sub)arctic Cyanobacteria and their associated microbiome from non-axenic cultures.</title>
        <authorList>
            <person name="Baurain D."/>
        </authorList>
    </citation>
    <scope>NUCLEOTIDE SEQUENCE [LARGE SCALE GENOMIC DNA]</scope>
    <source>
        <strain evidence="1">ULC066bin1</strain>
    </source>
</reference>
<comment type="caution">
    <text evidence="1">The sequence shown here is derived from an EMBL/GenBank/DDBJ whole genome shotgun (WGS) entry which is preliminary data.</text>
</comment>
<dbReference type="EMBL" id="QBML01000045">
    <property type="protein sequence ID" value="PZO36071.1"/>
    <property type="molecule type" value="Genomic_DNA"/>
</dbReference>
<protein>
    <recommendedName>
        <fullName evidence="3">DUF2281 domain-containing protein</fullName>
    </recommendedName>
</protein>
<organism evidence="1 2">
    <name type="scientific">Pseudanabaena frigida</name>
    <dbReference type="NCBI Taxonomy" id="945775"/>
    <lineage>
        <taxon>Bacteria</taxon>
        <taxon>Bacillati</taxon>
        <taxon>Cyanobacteriota</taxon>
        <taxon>Cyanophyceae</taxon>
        <taxon>Pseudanabaenales</taxon>
        <taxon>Pseudanabaenaceae</taxon>
        <taxon>Pseudanabaena</taxon>
    </lineage>
</organism>